<evidence type="ECO:0000256" key="1">
    <source>
        <dbReference type="ARBA" id="ARBA00004496"/>
    </source>
</evidence>
<sequence length="990" mass="109229">MHSSIAEMIRSTIYKTLKDAKNVSEYPEVVGMRRRLFWLHHEALEAGAAVQDPHNTSHSNDHEVEMTACLVSHLVKQGKYGPEDIAVLTPYLGQLHKLRWRLATEATFAVSLDDRDLNQLEELELAQPEKPSQPPHLAVSKTTLAKSIRLATVDNFQGEEAKVVVISLVRSNPQNRCGFLSTSNRINVLLSRAKHGCYILGNSNTYRNVPMWNQIIQMLQANNNIGDKLELQCPRHLDTPILVSQPDHFAMLSPEAGCSLPCDRRLECGHACYGRCHSDLVHKAVKCIAECPRTKKGCDHPCPLQCGDPCHDKCYFVLKDVNLELPCDHILKTAECWQVQDPASVLCQVTVQKQVPGCAHTVVVPCHVDATKSTFKCLAECGQHLPCGHTCHSACWKCNIRKDGQITQANHGICKQVCDRNFTACQHTCQQLCHGESKCAPCARPCEARCSHSRCSKLCHEPCAPCAEQVCASSCPHGECAMPCAAPCDWVPCSKRCTLPLSCGHQCPSICGEACPDARFCQVCGSADILSTVVDLLEMKEYREITLDETPCIFPDCGHFLTVESMDGQMSMREHYELDENDIPTGILAAVKPFSMDEVKVCSTCRGSLRSISRYGRIVRRAMLDEATKKFISWSASRHLELAEGLITEQKKLEQSIDQVQDVGRAGRLALTGDMFNQIMNLRKWVGQKRYNGLMQTYLNVSKFVTQVRVEEQPFHRVFEFVSHARRHKISGGRLPYDQDVIQLRGYLLALSLLLKCNIAMLSDFSSLRKASEILQTKITVDFAANFGLCNNLIQGAVDTSRPQLQAEGHIYSAQLCGFALSLGAAEAASVPTDASTPGVTPEGGTAAADDRKEPKESQYEYLKNKGLNHLTRARDLIRNATAETKKVMEAEIAAAETVLNGGVFYSPVTTDEMRAVYDAMAAEFRGTGHWYTCELGHPFTVGECGMPMEQARCPECGSPVGGRNHAPAAGVRRADGIEEIARGVGGMGI</sequence>
<comment type="subcellular location">
    <subcellularLocation>
        <location evidence="1">Cytoplasm</location>
    </subcellularLocation>
</comment>
<reference evidence="10 11" key="1">
    <citation type="submission" date="2024-03" db="EMBL/GenBank/DDBJ databases">
        <title>A high-quality draft genome sequence of Diaporthe vaccinii, a causative agent of upright dieback and viscid rot disease in cranberry plants.</title>
        <authorList>
            <person name="Sarrasin M."/>
            <person name="Lang B.F."/>
            <person name="Burger G."/>
        </authorList>
    </citation>
    <scope>NUCLEOTIDE SEQUENCE [LARGE SCALE GENOMIC DNA]</scope>
    <source>
        <strain evidence="10 11">IS7</strain>
    </source>
</reference>
<dbReference type="InterPro" id="IPR047187">
    <property type="entry name" value="SF1_C_Upf1"/>
</dbReference>
<keyword evidence="11" id="KW-1185">Reference proteome</keyword>
<dbReference type="Pfam" id="PF20173">
    <property type="entry name" value="ZnF_RZ-type"/>
    <property type="match status" value="1"/>
</dbReference>
<dbReference type="Proteomes" id="UP001600888">
    <property type="component" value="Unassembled WGS sequence"/>
</dbReference>
<keyword evidence="7" id="KW-0391">Immunity</keyword>
<evidence type="ECO:0000256" key="5">
    <source>
        <dbReference type="ARBA" id="ARBA00022771"/>
    </source>
</evidence>
<keyword evidence="5" id="KW-0863">Zinc-finger</keyword>
<evidence type="ECO:0000313" key="11">
    <source>
        <dbReference type="Proteomes" id="UP001600888"/>
    </source>
</evidence>
<dbReference type="Pfam" id="PF13087">
    <property type="entry name" value="AAA_12"/>
    <property type="match status" value="1"/>
</dbReference>
<gene>
    <name evidence="10" type="ORF">FJTKL_08216</name>
</gene>
<dbReference type="Gene3D" id="3.40.50.300">
    <property type="entry name" value="P-loop containing nucleotide triphosphate hydrolases"/>
    <property type="match status" value="1"/>
</dbReference>
<feature type="domain" description="RZ-type" evidence="9">
    <location>
        <begin position="909"/>
        <end position="984"/>
    </location>
</feature>
<dbReference type="SUPFAM" id="SSF52540">
    <property type="entry name" value="P-loop containing nucleoside triphosphate hydrolases"/>
    <property type="match status" value="1"/>
</dbReference>
<dbReference type="CDD" id="cd18808">
    <property type="entry name" value="SF1_C_Upf1"/>
    <property type="match status" value="1"/>
</dbReference>
<evidence type="ECO:0000256" key="7">
    <source>
        <dbReference type="ARBA" id="ARBA00022859"/>
    </source>
</evidence>
<keyword evidence="2" id="KW-0963">Cytoplasm</keyword>
<evidence type="ECO:0000256" key="3">
    <source>
        <dbReference type="ARBA" id="ARBA00022723"/>
    </source>
</evidence>
<dbReference type="EMBL" id="JBAWTH010000031">
    <property type="protein sequence ID" value="KAL2285256.1"/>
    <property type="molecule type" value="Genomic_DNA"/>
</dbReference>
<dbReference type="InterPro" id="IPR046439">
    <property type="entry name" value="ZF_RZ_dom"/>
</dbReference>
<evidence type="ECO:0000313" key="10">
    <source>
        <dbReference type="EMBL" id="KAL2285256.1"/>
    </source>
</evidence>
<dbReference type="InterPro" id="IPR027417">
    <property type="entry name" value="P-loop_NTPase"/>
</dbReference>
<dbReference type="CDD" id="cd06008">
    <property type="entry name" value="NF-X1-zinc-finger"/>
    <property type="match status" value="1"/>
</dbReference>
<dbReference type="PROSITE" id="PS51981">
    <property type="entry name" value="ZF_RZ"/>
    <property type="match status" value="1"/>
</dbReference>
<dbReference type="InterPro" id="IPR041679">
    <property type="entry name" value="DNA2/NAM7-like_C"/>
</dbReference>
<dbReference type="InterPro" id="IPR000967">
    <property type="entry name" value="Znf_NFX1"/>
</dbReference>
<protein>
    <recommendedName>
        <fullName evidence="9">RZ-type domain-containing protein</fullName>
    </recommendedName>
</protein>
<dbReference type="PANTHER" id="PTHR10887">
    <property type="entry name" value="DNA2/NAM7 HELICASE FAMILY"/>
    <property type="match status" value="1"/>
</dbReference>
<evidence type="ECO:0000256" key="2">
    <source>
        <dbReference type="ARBA" id="ARBA00022490"/>
    </source>
</evidence>
<organism evidence="10 11">
    <name type="scientific">Diaporthe vaccinii</name>
    <dbReference type="NCBI Taxonomy" id="105482"/>
    <lineage>
        <taxon>Eukaryota</taxon>
        <taxon>Fungi</taxon>
        <taxon>Dikarya</taxon>
        <taxon>Ascomycota</taxon>
        <taxon>Pezizomycotina</taxon>
        <taxon>Sordariomycetes</taxon>
        <taxon>Sordariomycetidae</taxon>
        <taxon>Diaporthales</taxon>
        <taxon>Diaporthaceae</taxon>
        <taxon>Diaporthe</taxon>
        <taxon>Diaporthe eres species complex</taxon>
    </lineage>
</organism>
<proteinExistence type="predicted"/>
<keyword evidence="6" id="KW-0862">Zinc</keyword>
<evidence type="ECO:0000256" key="6">
    <source>
        <dbReference type="ARBA" id="ARBA00022833"/>
    </source>
</evidence>
<dbReference type="SMART" id="SM00438">
    <property type="entry name" value="ZnF_NFX"/>
    <property type="match status" value="5"/>
</dbReference>
<name>A0ABR4ES33_9PEZI</name>
<keyword evidence="4" id="KW-0677">Repeat</keyword>
<evidence type="ECO:0000256" key="8">
    <source>
        <dbReference type="SAM" id="MobiDB-lite"/>
    </source>
</evidence>
<comment type="caution">
    <text evidence="10">The sequence shown here is derived from an EMBL/GenBank/DDBJ whole genome shotgun (WGS) entry which is preliminary data.</text>
</comment>
<feature type="region of interest" description="Disordered" evidence="8">
    <location>
        <begin position="832"/>
        <end position="856"/>
    </location>
</feature>
<accession>A0ABR4ES33</accession>
<dbReference type="PANTHER" id="PTHR10887:SF445">
    <property type="entry name" value="NFX1-TYPE ZINC FINGER-CONTAINING PROTEIN 1"/>
    <property type="match status" value="1"/>
</dbReference>
<evidence type="ECO:0000256" key="4">
    <source>
        <dbReference type="ARBA" id="ARBA00022737"/>
    </source>
</evidence>
<evidence type="ECO:0000259" key="9">
    <source>
        <dbReference type="PROSITE" id="PS51981"/>
    </source>
</evidence>
<dbReference type="InterPro" id="IPR045055">
    <property type="entry name" value="DNA2/NAM7-like"/>
</dbReference>
<keyword evidence="3" id="KW-0479">Metal-binding</keyword>